<dbReference type="InterPro" id="IPR000056">
    <property type="entry name" value="Ribul_P_3_epim-like"/>
</dbReference>
<dbReference type="Pfam" id="PF00834">
    <property type="entry name" value="Ribul_P_3_epim"/>
    <property type="match status" value="1"/>
</dbReference>
<dbReference type="Proteomes" id="UP000178427">
    <property type="component" value="Unassembled WGS sequence"/>
</dbReference>
<evidence type="ECO:0000313" key="4">
    <source>
        <dbReference type="Proteomes" id="UP000178427"/>
    </source>
</evidence>
<name>A0A1F6EIA5_9BACT</name>
<organism evidence="3 4">
    <name type="scientific">Candidatus Kaiserbacteria bacterium RIFCSPLOWO2_01_FULL_54_20</name>
    <dbReference type="NCBI Taxonomy" id="1798513"/>
    <lineage>
        <taxon>Bacteria</taxon>
        <taxon>Candidatus Kaiseribacteriota</taxon>
    </lineage>
</organism>
<accession>A0A1F6EIA5</accession>
<dbReference type="STRING" id="1798513.A3A40_02295"/>
<dbReference type="InterPro" id="IPR013785">
    <property type="entry name" value="Aldolase_TIM"/>
</dbReference>
<sequence length="224" mass="24146">MSMHATEIIPTIVPASSADISEWSEKFAGFASWIQIDAGDGVFVSNKTWFPPQTYTFPLSDKVAYEAHLMVQSPREIGMQFIRSGCRRMIGHAEVFSTADEAHDVLDAWKGQGAEAGLALLIDTPLEVVEPLVSVCDVVLLMAIATLGKQGAAFDQRIYTRVRELHAKHPDLTIAIDGGVSLQNIRALVEAGASRFSVGSAISRSPDPAVAYTDLVMLAESATI</sequence>
<dbReference type="GO" id="GO:0016857">
    <property type="term" value="F:racemase and epimerase activity, acting on carbohydrates and derivatives"/>
    <property type="evidence" value="ECO:0007669"/>
    <property type="project" value="InterPro"/>
</dbReference>
<dbReference type="Gene3D" id="3.20.20.70">
    <property type="entry name" value="Aldolase class I"/>
    <property type="match status" value="1"/>
</dbReference>
<dbReference type="SUPFAM" id="SSF51366">
    <property type="entry name" value="Ribulose-phoshate binding barrel"/>
    <property type="match status" value="1"/>
</dbReference>
<keyword evidence="2" id="KW-0413">Isomerase</keyword>
<dbReference type="EMBL" id="MFMA01000056">
    <property type="protein sequence ID" value="OGG73361.1"/>
    <property type="molecule type" value="Genomic_DNA"/>
</dbReference>
<dbReference type="AlphaFoldDB" id="A0A1F6EIA5"/>
<comment type="caution">
    <text evidence="3">The sequence shown here is derived from an EMBL/GenBank/DDBJ whole genome shotgun (WGS) entry which is preliminary data.</text>
</comment>
<evidence type="ECO:0000313" key="3">
    <source>
        <dbReference type="EMBL" id="OGG73361.1"/>
    </source>
</evidence>
<dbReference type="GO" id="GO:0046872">
    <property type="term" value="F:metal ion binding"/>
    <property type="evidence" value="ECO:0007669"/>
    <property type="project" value="UniProtKB-KW"/>
</dbReference>
<evidence type="ECO:0008006" key="5">
    <source>
        <dbReference type="Google" id="ProtNLM"/>
    </source>
</evidence>
<protein>
    <recommendedName>
        <fullName evidence="5">Ribulose-phosphate 3-epimerase</fullName>
    </recommendedName>
</protein>
<evidence type="ECO:0000256" key="2">
    <source>
        <dbReference type="ARBA" id="ARBA00023235"/>
    </source>
</evidence>
<dbReference type="GO" id="GO:0005975">
    <property type="term" value="P:carbohydrate metabolic process"/>
    <property type="evidence" value="ECO:0007669"/>
    <property type="project" value="InterPro"/>
</dbReference>
<dbReference type="InterPro" id="IPR011060">
    <property type="entry name" value="RibuloseP-bd_barrel"/>
</dbReference>
<proteinExistence type="predicted"/>
<keyword evidence="1" id="KW-0479">Metal-binding</keyword>
<evidence type="ECO:0000256" key="1">
    <source>
        <dbReference type="ARBA" id="ARBA00022723"/>
    </source>
</evidence>
<dbReference type="PANTHER" id="PTHR11749">
    <property type="entry name" value="RIBULOSE-5-PHOSPHATE-3-EPIMERASE"/>
    <property type="match status" value="1"/>
</dbReference>
<gene>
    <name evidence="3" type="ORF">A3A40_02295</name>
</gene>
<reference evidence="3 4" key="1">
    <citation type="journal article" date="2016" name="Nat. Commun.">
        <title>Thousands of microbial genomes shed light on interconnected biogeochemical processes in an aquifer system.</title>
        <authorList>
            <person name="Anantharaman K."/>
            <person name="Brown C.T."/>
            <person name="Hug L.A."/>
            <person name="Sharon I."/>
            <person name="Castelle C.J."/>
            <person name="Probst A.J."/>
            <person name="Thomas B.C."/>
            <person name="Singh A."/>
            <person name="Wilkins M.J."/>
            <person name="Karaoz U."/>
            <person name="Brodie E.L."/>
            <person name="Williams K.H."/>
            <person name="Hubbard S.S."/>
            <person name="Banfield J.F."/>
        </authorList>
    </citation>
    <scope>NUCLEOTIDE SEQUENCE [LARGE SCALE GENOMIC DNA]</scope>
</reference>